<dbReference type="Proteomes" id="UP001225356">
    <property type="component" value="Unassembled WGS sequence"/>
</dbReference>
<comment type="caution">
    <text evidence="1">The sequence shown here is derived from an EMBL/GenBank/DDBJ whole genome shotgun (WGS) entry which is preliminary data.</text>
</comment>
<protein>
    <submittedName>
        <fullName evidence="1">Uncharacterized protein</fullName>
    </submittedName>
</protein>
<proteinExistence type="predicted"/>
<evidence type="ECO:0000313" key="2">
    <source>
        <dbReference type="Proteomes" id="UP001225356"/>
    </source>
</evidence>
<accession>A0ABT9QI97</accession>
<evidence type="ECO:0000313" key="1">
    <source>
        <dbReference type="EMBL" id="MDP9845794.1"/>
    </source>
</evidence>
<reference evidence="1 2" key="1">
    <citation type="submission" date="2023-07" db="EMBL/GenBank/DDBJ databases">
        <title>Sequencing the genomes of 1000 actinobacteria strains.</title>
        <authorList>
            <person name="Klenk H.-P."/>
        </authorList>
    </citation>
    <scope>NUCLEOTIDE SEQUENCE [LARGE SCALE GENOMIC DNA]</scope>
    <source>
        <strain evidence="1 2">DSM 46740</strain>
    </source>
</reference>
<dbReference type="EMBL" id="JAUSQU010000001">
    <property type="protein sequence ID" value="MDP9845794.1"/>
    <property type="molecule type" value="Genomic_DNA"/>
</dbReference>
<gene>
    <name evidence="1" type="ORF">J2853_005005</name>
</gene>
<organism evidence="1 2">
    <name type="scientific">Streptosporangium lutulentum</name>
    <dbReference type="NCBI Taxonomy" id="1461250"/>
    <lineage>
        <taxon>Bacteria</taxon>
        <taxon>Bacillati</taxon>
        <taxon>Actinomycetota</taxon>
        <taxon>Actinomycetes</taxon>
        <taxon>Streptosporangiales</taxon>
        <taxon>Streptosporangiaceae</taxon>
        <taxon>Streptosporangium</taxon>
    </lineage>
</organism>
<keyword evidence="2" id="KW-1185">Reference proteome</keyword>
<sequence length="252" mass="26820">MGLRYPCGEHQPTTGDPDGVQHSFHSVPALLLQPHASLLTTAAPSTAGTLHLLTVLARPTLVLVTRSLLLLWQRVHGRDPSIARSWHVRPSALFTFTASSLSSGYPRSSGQFVVMPTSCSALVDPFLAMSETLPPPTTDVYFSHYRFLVLRHKGLSLHAVGSSSATAGSTLSRSSKWGPAGRYVAAAQWLRTGLSGRGLVPARLLLRGSPAALREQASDRHAPLPAAASGLQQAAPRVLSFGEVRGLLAKAR</sequence>
<name>A0ABT9QI97_9ACTN</name>